<dbReference type="Gene3D" id="3.40.50.300">
    <property type="entry name" value="P-loop containing nucleotide triphosphate hydrolases"/>
    <property type="match status" value="2"/>
</dbReference>
<dbReference type="STRING" id="542762.A0A4S4E4K2"/>
<evidence type="ECO:0000256" key="1">
    <source>
        <dbReference type="ARBA" id="ARBA00005771"/>
    </source>
</evidence>
<sequence length="686" mass="79324">MEDTQRNENNSLITEKETKHELDNDFFDRHELDNDCHDDDLLIASLPKEKGWLGLEDHFYQGFWCPDIVIRGVMSVQQHFKAQDTDLILITMPKSGTTWLKALAFAIANRHDYPNTLSQHPLLTSNPHKLIPFLEFNSNKEGCHIRSLPIVSNFQSPTANIFSTHIPYHSLPDSIKNSGCRVVYLCRNPYDVFVSTWHFVNKARAESLGPLSCDDAFDMFCRGVMGFGPFWDHALGHWKESLERPHKVLFLMYEDLKEEITLQIKRLAEFMGVPFSLEEERKGVIEETSKLCSFNNLRELEVNKSGSLLLFENKTFFRRGEVGDWVNHLTPEMVQRLNKIMEEKLDNSGLSKPLSRSRILNLRITYHSNIPSPPSPENTQGRKSNPIIRDREEEDCHDNPLELLPKEKGWTAQDTDLILATMPKSGTTWLKALTFAIANRHRYTNTLSQHPLLTSNPHDLIPFHKTNLSANKDSHQGSRILNLSNFQSSIFSTHMPYHSLPDSIKTSNFFVVYLCRNPYDSFVSAWHFLSKPRPESIEPLSFNDAFDMYCRGVIGFGPFWDNVLGYWKESLKRPQKVLFLMYEDLKEDIIFQMKRLAEFTSVPFSSEEENEGVIEEISRLCNFNNMRELEVNKTGKSIRHFENKTFFRRGEVGDWINHFTLEMVECLNKVIEEKLGGSGLAFKTSL</sequence>
<dbReference type="SUPFAM" id="SSF52540">
    <property type="entry name" value="P-loop containing nucleoside triphosphate hydrolases"/>
    <property type="match status" value="2"/>
</dbReference>
<dbReference type="Pfam" id="PF00685">
    <property type="entry name" value="Sulfotransfer_1"/>
    <property type="match status" value="2"/>
</dbReference>
<dbReference type="Proteomes" id="UP000306102">
    <property type="component" value="Unassembled WGS sequence"/>
</dbReference>
<organism evidence="4 5">
    <name type="scientific">Camellia sinensis var. sinensis</name>
    <name type="common">China tea</name>
    <dbReference type="NCBI Taxonomy" id="542762"/>
    <lineage>
        <taxon>Eukaryota</taxon>
        <taxon>Viridiplantae</taxon>
        <taxon>Streptophyta</taxon>
        <taxon>Embryophyta</taxon>
        <taxon>Tracheophyta</taxon>
        <taxon>Spermatophyta</taxon>
        <taxon>Magnoliopsida</taxon>
        <taxon>eudicotyledons</taxon>
        <taxon>Gunneridae</taxon>
        <taxon>Pentapetalae</taxon>
        <taxon>asterids</taxon>
        <taxon>Ericales</taxon>
        <taxon>Theaceae</taxon>
        <taxon>Camellia</taxon>
    </lineage>
</organism>
<keyword evidence="5" id="KW-1185">Reference proteome</keyword>
<feature type="domain" description="Sulfotransferase" evidence="3">
    <location>
        <begin position="84"/>
        <end position="349"/>
    </location>
</feature>
<feature type="domain" description="Sulfotransferase" evidence="3">
    <location>
        <begin position="414"/>
        <end position="679"/>
    </location>
</feature>
<evidence type="ECO:0000256" key="2">
    <source>
        <dbReference type="ARBA" id="ARBA00022679"/>
    </source>
</evidence>
<evidence type="ECO:0000313" key="4">
    <source>
        <dbReference type="EMBL" id="THG10225.1"/>
    </source>
</evidence>
<comment type="similarity">
    <text evidence="1">Belongs to the sulfotransferase 1 family.</text>
</comment>
<dbReference type="GO" id="GO:0008146">
    <property type="term" value="F:sulfotransferase activity"/>
    <property type="evidence" value="ECO:0007669"/>
    <property type="project" value="InterPro"/>
</dbReference>
<evidence type="ECO:0000313" key="5">
    <source>
        <dbReference type="Proteomes" id="UP000306102"/>
    </source>
</evidence>
<comment type="caution">
    <text evidence="4">The sequence shown here is derived from an EMBL/GenBank/DDBJ whole genome shotgun (WGS) entry which is preliminary data.</text>
</comment>
<protein>
    <recommendedName>
        <fullName evidence="3">Sulfotransferase domain-containing protein</fullName>
    </recommendedName>
</protein>
<reference evidence="4 5" key="1">
    <citation type="journal article" date="2018" name="Proc. Natl. Acad. Sci. U.S.A.">
        <title>Draft genome sequence of Camellia sinensis var. sinensis provides insights into the evolution of the tea genome and tea quality.</title>
        <authorList>
            <person name="Wei C."/>
            <person name="Yang H."/>
            <person name="Wang S."/>
            <person name="Zhao J."/>
            <person name="Liu C."/>
            <person name="Gao L."/>
            <person name="Xia E."/>
            <person name="Lu Y."/>
            <person name="Tai Y."/>
            <person name="She G."/>
            <person name="Sun J."/>
            <person name="Cao H."/>
            <person name="Tong W."/>
            <person name="Gao Q."/>
            <person name="Li Y."/>
            <person name="Deng W."/>
            <person name="Jiang X."/>
            <person name="Wang W."/>
            <person name="Chen Q."/>
            <person name="Zhang S."/>
            <person name="Li H."/>
            <person name="Wu J."/>
            <person name="Wang P."/>
            <person name="Li P."/>
            <person name="Shi C."/>
            <person name="Zheng F."/>
            <person name="Jian J."/>
            <person name="Huang B."/>
            <person name="Shan D."/>
            <person name="Shi M."/>
            <person name="Fang C."/>
            <person name="Yue Y."/>
            <person name="Li F."/>
            <person name="Li D."/>
            <person name="Wei S."/>
            <person name="Han B."/>
            <person name="Jiang C."/>
            <person name="Yin Y."/>
            <person name="Xia T."/>
            <person name="Zhang Z."/>
            <person name="Bennetzen J.L."/>
            <person name="Zhao S."/>
            <person name="Wan X."/>
        </authorList>
    </citation>
    <scope>NUCLEOTIDE SEQUENCE [LARGE SCALE GENOMIC DNA]</scope>
    <source>
        <strain evidence="5">cv. Shuchazao</strain>
        <tissue evidence="4">Leaf</tissue>
    </source>
</reference>
<keyword evidence="2" id="KW-0808">Transferase</keyword>
<evidence type="ECO:0000259" key="3">
    <source>
        <dbReference type="Pfam" id="PF00685"/>
    </source>
</evidence>
<gene>
    <name evidence="4" type="ORF">TEA_003627</name>
</gene>
<dbReference type="EMBL" id="SDRB02007967">
    <property type="protein sequence ID" value="THG10225.1"/>
    <property type="molecule type" value="Genomic_DNA"/>
</dbReference>
<accession>A0A4S4E4K2</accession>
<dbReference type="InterPro" id="IPR027417">
    <property type="entry name" value="P-loop_NTPase"/>
</dbReference>
<name>A0A4S4E4K2_CAMSN</name>
<proteinExistence type="inferred from homology"/>
<dbReference type="AlphaFoldDB" id="A0A4S4E4K2"/>
<dbReference type="PANTHER" id="PTHR11783">
    <property type="entry name" value="SULFOTRANSFERASE SULT"/>
    <property type="match status" value="1"/>
</dbReference>
<dbReference type="InterPro" id="IPR000863">
    <property type="entry name" value="Sulfotransferase_dom"/>
</dbReference>